<reference evidence="4" key="1">
    <citation type="journal article" date="2019" name="Int. J. Syst. Evol. Microbiol.">
        <title>The Global Catalogue of Microorganisms (GCM) 10K type strain sequencing project: providing services to taxonomists for standard genome sequencing and annotation.</title>
        <authorList>
            <consortium name="The Broad Institute Genomics Platform"/>
            <consortium name="The Broad Institute Genome Sequencing Center for Infectious Disease"/>
            <person name="Wu L."/>
            <person name="Ma J."/>
        </authorList>
    </citation>
    <scope>NUCLEOTIDE SEQUENCE [LARGE SCALE GENOMIC DNA]</scope>
    <source>
        <strain evidence="4">CECT 7069</strain>
    </source>
</reference>
<organism evidence="3 4">
    <name type="scientific">Methylobacterium adhaesivum</name>
    <dbReference type="NCBI Taxonomy" id="333297"/>
    <lineage>
        <taxon>Bacteria</taxon>
        <taxon>Pseudomonadati</taxon>
        <taxon>Pseudomonadota</taxon>
        <taxon>Alphaproteobacteria</taxon>
        <taxon>Hyphomicrobiales</taxon>
        <taxon>Methylobacteriaceae</taxon>
        <taxon>Methylobacterium</taxon>
    </lineage>
</organism>
<keyword evidence="4" id="KW-1185">Reference proteome</keyword>
<feature type="region of interest" description="Disordered" evidence="1">
    <location>
        <begin position="46"/>
        <end position="81"/>
    </location>
</feature>
<name>A0ABT8BEY1_9HYPH</name>
<evidence type="ECO:0000256" key="1">
    <source>
        <dbReference type="SAM" id="MobiDB-lite"/>
    </source>
</evidence>
<evidence type="ECO:0000313" key="4">
    <source>
        <dbReference type="Proteomes" id="UP001224644"/>
    </source>
</evidence>
<accession>A0ABT8BEY1</accession>
<feature type="signal peptide" evidence="2">
    <location>
        <begin position="1"/>
        <end position="20"/>
    </location>
</feature>
<keyword evidence="2" id="KW-0732">Signal</keyword>
<dbReference type="EMBL" id="JAUFPX010000002">
    <property type="protein sequence ID" value="MDN3589961.1"/>
    <property type="molecule type" value="Genomic_DNA"/>
</dbReference>
<gene>
    <name evidence="3" type="ORF">QWZ12_04965</name>
</gene>
<comment type="caution">
    <text evidence="3">The sequence shown here is derived from an EMBL/GenBank/DDBJ whole genome shotgun (WGS) entry which is preliminary data.</text>
</comment>
<feature type="chain" id="PRO_5045802506" evidence="2">
    <location>
        <begin position="21"/>
        <end position="101"/>
    </location>
</feature>
<evidence type="ECO:0000256" key="2">
    <source>
        <dbReference type="SAM" id="SignalP"/>
    </source>
</evidence>
<dbReference type="Proteomes" id="UP001224644">
    <property type="component" value="Unassembled WGS sequence"/>
</dbReference>
<protein>
    <submittedName>
        <fullName evidence="3">Uncharacterized protein</fullName>
    </submittedName>
</protein>
<evidence type="ECO:0000313" key="3">
    <source>
        <dbReference type="EMBL" id="MDN3589961.1"/>
    </source>
</evidence>
<proteinExistence type="predicted"/>
<dbReference type="RefSeq" id="WP_238221296.1">
    <property type="nucleotide sequence ID" value="NZ_BPQD01000001.1"/>
</dbReference>
<sequence>MRANRVPLGAILLGTTLVLAASDAAAYGRRSPGIVVVPNATGSIGSAPAGPPLREAPAAGLTMPPLGAPAATAPIKGDRTAQTRCDSGRIVGSGAGFCEIN</sequence>